<dbReference type="PROSITE" id="PS51257">
    <property type="entry name" value="PROKAR_LIPOPROTEIN"/>
    <property type="match status" value="1"/>
</dbReference>
<keyword evidence="5 6" id="KW-0413">Isomerase</keyword>
<feature type="compositionally biased region" description="Basic and acidic residues" evidence="7">
    <location>
        <begin position="42"/>
        <end position="56"/>
    </location>
</feature>
<dbReference type="InterPro" id="IPR001179">
    <property type="entry name" value="PPIase_FKBP_dom"/>
</dbReference>
<keyword evidence="11" id="KW-1185">Reference proteome</keyword>
<dbReference type="SUPFAM" id="SSF54534">
    <property type="entry name" value="FKBP-like"/>
    <property type="match status" value="1"/>
</dbReference>
<evidence type="ECO:0000256" key="2">
    <source>
        <dbReference type="ARBA" id="ARBA00006577"/>
    </source>
</evidence>
<dbReference type="Proteomes" id="UP000198976">
    <property type="component" value="Chromosome I"/>
</dbReference>
<organism evidence="10 11">
    <name type="scientific">Schaalia radingae</name>
    <dbReference type="NCBI Taxonomy" id="131110"/>
    <lineage>
        <taxon>Bacteria</taxon>
        <taxon>Bacillati</taxon>
        <taxon>Actinomycetota</taxon>
        <taxon>Actinomycetes</taxon>
        <taxon>Actinomycetales</taxon>
        <taxon>Actinomycetaceae</taxon>
        <taxon>Schaalia</taxon>
    </lineage>
</organism>
<feature type="chain" id="PRO_5045227373" description="peptidylprolyl isomerase" evidence="8">
    <location>
        <begin position="24"/>
        <end position="331"/>
    </location>
</feature>
<evidence type="ECO:0000256" key="3">
    <source>
        <dbReference type="ARBA" id="ARBA00013194"/>
    </source>
</evidence>
<feature type="compositionally biased region" description="Low complexity" evidence="7">
    <location>
        <begin position="22"/>
        <end position="41"/>
    </location>
</feature>
<keyword evidence="4 6" id="KW-0697">Rotamase</keyword>
<evidence type="ECO:0000256" key="6">
    <source>
        <dbReference type="PROSITE-ProRule" id="PRU00277"/>
    </source>
</evidence>
<proteinExistence type="inferred from homology"/>
<dbReference type="RefSeq" id="WP_157886348.1">
    <property type="nucleotide sequence ID" value="NZ_LT629792.1"/>
</dbReference>
<evidence type="ECO:0000259" key="9">
    <source>
        <dbReference type="PROSITE" id="PS50059"/>
    </source>
</evidence>
<dbReference type="PANTHER" id="PTHR43811:SF19">
    <property type="entry name" value="39 KDA FK506-BINDING NUCLEAR PROTEIN"/>
    <property type="match status" value="1"/>
</dbReference>
<evidence type="ECO:0000256" key="8">
    <source>
        <dbReference type="SAM" id="SignalP"/>
    </source>
</evidence>
<dbReference type="PANTHER" id="PTHR43811">
    <property type="entry name" value="FKBP-TYPE PEPTIDYL-PROLYL CIS-TRANS ISOMERASE FKPA"/>
    <property type="match status" value="1"/>
</dbReference>
<evidence type="ECO:0000256" key="5">
    <source>
        <dbReference type="ARBA" id="ARBA00023235"/>
    </source>
</evidence>
<accession>A0ABY0V7A1</accession>
<evidence type="ECO:0000256" key="1">
    <source>
        <dbReference type="ARBA" id="ARBA00000971"/>
    </source>
</evidence>
<dbReference type="Gene3D" id="3.10.50.40">
    <property type="match status" value="1"/>
</dbReference>
<feature type="region of interest" description="Disordered" evidence="7">
    <location>
        <begin position="22"/>
        <end position="82"/>
    </location>
</feature>
<dbReference type="InterPro" id="IPR046357">
    <property type="entry name" value="PPIase_dom_sf"/>
</dbReference>
<dbReference type="GO" id="GO:0016853">
    <property type="term" value="F:isomerase activity"/>
    <property type="evidence" value="ECO:0007669"/>
    <property type="project" value="UniProtKB-KW"/>
</dbReference>
<feature type="domain" description="PPIase FKBP-type" evidence="9">
    <location>
        <begin position="103"/>
        <end position="189"/>
    </location>
</feature>
<feature type="signal peptide" evidence="8">
    <location>
        <begin position="1"/>
        <end position="23"/>
    </location>
</feature>
<dbReference type="Pfam" id="PF00254">
    <property type="entry name" value="FKBP_C"/>
    <property type="match status" value="1"/>
</dbReference>
<sequence>MKFQRITAVVAALFLAATMSACSSGDSSQSGQSGQAASQSGDENRPAPSDEPKVDRSGTQTIPEVKGDFGEEPVITPSTGSEPVDTIIATTLVQGDGREVQPTDAVQVAYKGVLWDGTEFDSTFKEGGKPIAFSLDRVIVGWKAGLTGQHVGDRVELVIPWQWAYGEQGQASIPPKSTLTFVVDIHKAVDTADVDQLKSATLTDAALPDGVTVEGDLGTAPKLTLAEGANPEPGTYLISEGTGPELTKDNYAVLRAVEAVVGVQNEGQTQMWDVPNLAPVANLAQLEGHKVGSRLMVVIDMADPRPTSDQSQSGEVQMLRDVAIFDLAGSL</sequence>
<gene>
    <name evidence="10" type="ORF">SAMN04489714_0929</name>
</gene>
<comment type="catalytic activity">
    <reaction evidence="1 6">
        <text>[protein]-peptidylproline (omega=180) = [protein]-peptidylproline (omega=0)</text>
        <dbReference type="Rhea" id="RHEA:16237"/>
        <dbReference type="Rhea" id="RHEA-COMP:10747"/>
        <dbReference type="Rhea" id="RHEA-COMP:10748"/>
        <dbReference type="ChEBI" id="CHEBI:83833"/>
        <dbReference type="ChEBI" id="CHEBI:83834"/>
        <dbReference type="EC" id="5.2.1.8"/>
    </reaction>
</comment>
<evidence type="ECO:0000313" key="10">
    <source>
        <dbReference type="EMBL" id="SDT92305.1"/>
    </source>
</evidence>
<evidence type="ECO:0000256" key="7">
    <source>
        <dbReference type="SAM" id="MobiDB-lite"/>
    </source>
</evidence>
<evidence type="ECO:0000313" key="11">
    <source>
        <dbReference type="Proteomes" id="UP000198976"/>
    </source>
</evidence>
<keyword evidence="8" id="KW-0732">Signal</keyword>
<dbReference type="EC" id="5.2.1.8" evidence="3 6"/>
<comment type="similarity">
    <text evidence="2">Belongs to the FKBP-type PPIase family.</text>
</comment>
<dbReference type="EMBL" id="LT629792">
    <property type="protein sequence ID" value="SDT92305.1"/>
    <property type="molecule type" value="Genomic_DNA"/>
</dbReference>
<evidence type="ECO:0000256" key="4">
    <source>
        <dbReference type="ARBA" id="ARBA00023110"/>
    </source>
</evidence>
<dbReference type="PROSITE" id="PS50059">
    <property type="entry name" value="FKBP_PPIASE"/>
    <property type="match status" value="1"/>
</dbReference>
<reference evidence="10 11" key="1">
    <citation type="submission" date="2016-10" db="EMBL/GenBank/DDBJ databases">
        <authorList>
            <person name="Varghese N."/>
            <person name="Submissions S."/>
        </authorList>
    </citation>
    <scope>NUCLEOTIDE SEQUENCE [LARGE SCALE GENOMIC DNA]</scope>
    <source>
        <strain evidence="10 11">DSM 9169</strain>
    </source>
</reference>
<protein>
    <recommendedName>
        <fullName evidence="3 6">peptidylprolyl isomerase</fullName>
        <ecNumber evidence="3 6">5.2.1.8</ecNumber>
    </recommendedName>
</protein>
<name>A0ABY0V7A1_9ACTO</name>